<gene>
    <name evidence="1" type="ordered locus">AMIS_41020</name>
</gene>
<dbReference type="HOGENOM" id="CLU_3148548_0_0_11"/>
<reference evidence="1 2" key="1">
    <citation type="submission" date="2012-02" db="EMBL/GenBank/DDBJ databases">
        <title>Complete genome sequence of Actinoplanes missouriensis 431 (= NBRC 102363).</title>
        <authorList>
            <person name="Ohnishi Y."/>
            <person name="Ishikawa J."/>
            <person name="Sekine M."/>
            <person name="Hosoyama A."/>
            <person name="Harada T."/>
            <person name="Narita H."/>
            <person name="Hata T."/>
            <person name="Konno Y."/>
            <person name="Tutikane K."/>
            <person name="Fujita N."/>
            <person name="Horinouchi S."/>
            <person name="Hayakawa M."/>
        </authorList>
    </citation>
    <scope>NUCLEOTIDE SEQUENCE [LARGE SCALE GENOMIC DNA]</scope>
    <source>
        <strain evidence="2">ATCC 14538 / DSM 43046 / CBS 188.64 / JCM 3121 / NBRC 102363 / NCIMB 12654 / NRRL B-3342 / UNCC 431</strain>
    </source>
</reference>
<sequence>MPTFAYRRRPCSPVPVPIRAHDFSRKPAIFDAAHSAVAQSVAVRKPFS</sequence>
<dbReference type="Proteomes" id="UP000007882">
    <property type="component" value="Chromosome"/>
</dbReference>
<evidence type="ECO:0000313" key="2">
    <source>
        <dbReference type="Proteomes" id="UP000007882"/>
    </source>
</evidence>
<dbReference type="AlphaFoldDB" id="I0H8I5"/>
<name>I0H8I5_ACTM4</name>
<organism evidence="1 2">
    <name type="scientific">Actinoplanes missouriensis (strain ATCC 14538 / DSM 43046 / CBS 188.64 / JCM 3121 / NBRC 102363 / NCIMB 12654 / NRRL B-3342 / UNCC 431)</name>
    <dbReference type="NCBI Taxonomy" id="512565"/>
    <lineage>
        <taxon>Bacteria</taxon>
        <taxon>Bacillati</taxon>
        <taxon>Actinomycetota</taxon>
        <taxon>Actinomycetes</taxon>
        <taxon>Micromonosporales</taxon>
        <taxon>Micromonosporaceae</taxon>
        <taxon>Actinoplanes</taxon>
    </lineage>
</organism>
<dbReference type="EMBL" id="AP012319">
    <property type="protein sequence ID" value="BAL89322.1"/>
    <property type="molecule type" value="Genomic_DNA"/>
</dbReference>
<accession>I0H8I5</accession>
<proteinExistence type="predicted"/>
<dbReference type="KEGG" id="ams:AMIS_41020"/>
<keyword evidence="2" id="KW-1185">Reference proteome</keyword>
<protein>
    <submittedName>
        <fullName evidence="1">Uncharacterized protein</fullName>
    </submittedName>
</protein>
<evidence type="ECO:0000313" key="1">
    <source>
        <dbReference type="EMBL" id="BAL89322.1"/>
    </source>
</evidence>